<keyword evidence="2 6" id="KW-0349">Heme</keyword>
<evidence type="ECO:0000256" key="6">
    <source>
        <dbReference type="PROSITE-ProRule" id="PRU00433"/>
    </source>
</evidence>
<dbReference type="PRINTS" id="PR00604">
    <property type="entry name" value="CYTCHRMECIAB"/>
</dbReference>
<keyword evidence="4" id="KW-0249">Electron transport</keyword>
<dbReference type="InterPro" id="IPR036909">
    <property type="entry name" value="Cyt_c-like_dom_sf"/>
</dbReference>
<evidence type="ECO:0000313" key="9">
    <source>
        <dbReference type="EMBL" id="MTV32488.1"/>
    </source>
</evidence>
<dbReference type="PROSITE" id="PS51007">
    <property type="entry name" value="CYTC"/>
    <property type="match status" value="1"/>
</dbReference>
<dbReference type="InterPro" id="IPR009056">
    <property type="entry name" value="Cyt_c-like_dom"/>
</dbReference>
<accession>A0A6N8DQB8</accession>
<reference evidence="9 10" key="1">
    <citation type="submission" date="2019-11" db="EMBL/GenBank/DDBJ databases">
        <title>Whole-genome sequence of a Rhodoblastus acidophilus DSM 142.</title>
        <authorList>
            <person name="Kyndt J.A."/>
            <person name="Meyer T.E."/>
        </authorList>
    </citation>
    <scope>NUCLEOTIDE SEQUENCE [LARGE SCALE GENOMIC DNA]</scope>
    <source>
        <strain evidence="9 10">DSM 142</strain>
    </source>
</reference>
<dbReference type="OrthoDB" id="9805828at2"/>
<name>A0A6N8DQB8_RHOAC</name>
<dbReference type="Gene3D" id="1.10.760.10">
    <property type="entry name" value="Cytochrome c-like domain"/>
    <property type="match status" value="1"/>
</dbReference>
<feature type="domain" description="Cytochrome c" evidence="8">
    <location>
        <begin position="27"/>
        <end position="127"/>
    </location>
</feature>
<dbReference type="EMBL" id="WNKS01000017">
    <property type="protein sequence ID" value="MTV32488.1"/>
    <property type="molecule type" value="Genomic_DNA"/>
</dbReference>
<dbReference type="Pfam" id="PF00034">
    <property type="entry name" value="Cytochrom_C"/>
    <property type="match status" value="1"/>
</dbReference>
<evidence type="ECO:0000256" key="7">
    <source>
        <dbReference type="SAM" id="SignalP"/>
    </source>
</evidence>
<dbReference type="InterPro" id="IPR002327">
    <property type="entry name" value="Cyt_c_1A/1B"/>
</dbReference>
<keyword evidence="1" id="KW-0813">Transport</keyword>
<dbReference type="PANTHER" id="PTHR11961">
    <property type="entry name" value="CYTOCHROME C"/>
    <property type="match status" value="1"/>
</dbReference>
<evidence type="ECO:0000256" key="1">
    <source>
        <dbReference type="ARBA" id="ARBA00022448"/>
    </source>
</evidence>
<evidence type="ECO:0000259" key="8">
    <source>
        <dbReference type="PROSITE" id="PS51007"/>
    </source>
</evidence>
<evidence type="ECO:0000256" key="5">
    <source>
        <dbReference type="ARBA" id="ARBA00023004"/>
    </source>
</evidence>
<comment type="caution">
    <text evidence="9">The sequence shown here is derived from an EMBL/GenBank/DDBJ whole genome shotgun (WGS) entry which is preliminary data.</text>
</comment>
<gene>
    <name evidence="9" type="ORF">GJ654_15995</name>
</gene>
<sequence>MKIYTIVTFAAFGLFANGAWAGVGDAGDPAAGEKIFQKCHACHNIGPDAKNAVAPVLNGISGRHSGAYPGYAYSDANKNSGITWDEATFKDYIAAPQKKIPGTKMTFPGLPNEKDRDDIWAFLIQYNADGAKK</sequence>
<dbReference type="RefSeq" id="WP_155447179.1">
    <property type="nucleotide sequence ID" value="NZ_JAOQNR010000017.1"/>
</dbReference>
<evidence type="ECO:0000313" key="10">
    <source>
        <dbReference type="Proteomes" id="UP000439113"/>
    </source>
</evidence>
<dbReference type="GO" id="GO:0009055">
    <property type="term" value="F:electron transfer activity"/>
    <property type="evidence" value="ECO:0007669"/>
    <property type="project" value="InterPro"/>
</dbReference>
<feature type="signal peptide" evidence="7">
    <location>
        <begin position="1"/>
        <end position="21"/>
    </location>
</feature>
<evidence type="ECO:0000256" key="3">
    <source>
        <dbReference type="ARBA" id="ARBA00022723"/>
    </source>
</evidence>
<keyword evidence="5 6" id="KW-0408">Iron</keyword>
<dbReference type="Proteomes" id="UP000439113">
    <property type="component" value="Unassembled WGS sequence"/>
</dbReference>
<feature type="chain" id="PRO_5026706265" evidence="7">
    <location>
        <begin position="22"/>
        <end position="133"/>
    </location>
</feature>
<protein>
    <submittedName>
        <fullName evidence="9">C-type cytochrome</fullName>
    </submittedName>
</protein>
<dbReference type="GO" id="GO:0046872">
    <property type="term" value="F:metal ion binding"/>
    <property type="evidence" value="ECO:0007669"/>
    <property type="project" value="UniProtKB-KW"/>
</dbReference>
<keyword evidence="3 6" id="KW-0479">Metal-binding</keyword>
<dbReference type="GO" id="GO:0020037">
    <property type="term" value="F:heme binding"/>
    <property type="evidence" value="ECO:0007669"/>
    <property type="project" value="InterPro"/>
</dbReference>
<keyword evidence="7" id="KW-0732">Signal</keyword>
<dbReference type="AlphaFoldDB" id="A0A6N8DQB8"/>
<evidence type="ECO:0000256" key="2">
    <source>
        <dbReference type="ARBA" id="ARBA00022617"/>
    </source>
</evidence>
<proteinExistence type="predicted"/>
<evidence type="ECO:0000256" key="4">
    <source>
        <dbReference type="ARBA" id="ARBA00022982"/>
    </source>
</evidence>
<dbReference type="SUPFAM" id="SSF46626">
    <property type="entry name" value="Cytochrome c"/>
    <property type="match status" value="1"/>
</dbReference>
<organism evidence="9 10">
    <name type="scientific">Rhodoblastus acidophilus</name>
    <name type="common">Rhodopseudomonas acidophila</name>
    <dbReference type="NCBI Taxonomy" id="1074"/>
    <lineage>
        <taxon>Bacteria</taxon>
        <taxon>Pseudomonadati</taxon>
        <taxon>Pseudomonadota</taxon>
        <taxon>Alphaproteobacteria</taxon>
        <taxon>Hyphomicrobiales</taxon>
        <taxon>Rhodoblastaceae</taxon>
        <taxon>Rhodoblastus</taxon>
    </lineage>
</organism>